<proteinExistence type="predicted"/>
<keyword evidence="2" id="KW-1185">Reference proteome</keyword>
<accession>A0A5P8VY19</accession>
<evidence type="ECO:0000313" key="2">
    <source>
        <dbReference type="Proteomes" id="UP000326678"/>
    </source>
</evidence>
<dbReference type="EMBL" id="CP045226">
    <property type="protein sequence ID" value="QFS45305.1"/>
    <property type="molecule type" value="Genomic_DNA"/>
</dbReference>
<organism evidence="1 2">
    <name type="scientific">Nostoc sphaeroides CCNUC1</name>
    <dbReference type="NCBI Taxonomy" id="2653204"/>
    <lineage>
        <taxon>Bacteria</taxon>
        <taxon>Bacillati</taxon>
        <taxon>Cyanobacteriota</taxon>
        <taxon>Cyanophyceae</taxon>
        <taxon>Nostocales</taxon>
        <taxon>Nostocaceae</taxon>
        <taxon>Nostoc</taxon>
    </lineage>
</organism>
<evidence type="ECO:0000313" key="1">
    <source>
        <dbReference type="EMBL" id="QFS45305.1"/>
    </source>
</evidence>
<protein>
    <submittedName>
        <fullName evidence="1">Uncharacterized protein</fullName>
    </submittedName>
</protein>
<dbReference type="KEGG" id="nsh:GXM_02782"/>
<sequence length="39" mass="4311">MRNLDLLSGILLSSFAQIVTEIYTSVTVEFSDLLIISAH</sequence>
<gene>
    <name evidence="1" type="ORF">GXM_02782</name>
</gene>
<name>A0A5P8VY19_9NOSO</name>
<dbReference type="AlphaFoldDB" id="A0A5P8VY19"/>
<reference evidence="1 2" key="1">
    <citation type="submission" date="2019-10" db="EMBL/GenBank/DDBJ databases">
        <title>Genomic and transcriptomic insights into the perfect genentic adaptation of a filamentous nitrogen-fixing cyanobacterium to rice fields.</title>
        <authorList>
            <person name="Chen Z."/>
        </authorList>
    </citation>
    <scope>NUCLEOTIDE SEQUENCE [LARGE SCALE GENOMIC DNA]</scope>
    <source>
        <strain evidence="1">CCNUC1</strain>
    </source>
</reference>
<dbReference type="Proteomes" id="UP000326678">
    <property type="component" value="Chromosome Gxm1"/>
</dbReference>